<protein>
    <submittedName>
        <fullName evidence="1">Uncharacterized protein</fullName>
    </submittedName>
</protein>
<dbReference type="EMBL" id="QJKJ01006520">
    <property type="protein sequence ID" value="RDX86431.1"/>
    <property type="molecule type" value="Genomic_DNA"/>
</dbReference>
<gene>
    <name evidence="1" type="ORF">CR513_32242</name>
</gene>
<name>A0A371G7E2_MUCPR</name>
<reference evidence="1" key="1">
    <citation type="submission" date="2018-05" db="EMBL/GenBank/DDBJ databases">
        <title>Draft genome of Mucuna pruriens seed.</title>
        <authorList>
            <person name="Nnadi N.E."/>
            <person name="Vos R."/>
            <person name="Hasami M.H."/>
            <person name="Devisetty U.K."/>
            <person name="Aguiy J.C."/>
        </authorList>
    </citation>
    <scope>NUCLEOTIDE SEQUENCE [LARGE SCALE GENOMIC DNA]</scope>
    <source>
        <strain evidence="1">JCA_2017</strain>
    </source>
</reference>
<sequence>MSSYRIVFGKACHLPLNSEIWIMTKQGSIDNSNCKNWTNCAWKPTRTLESISRKSRNSMINGS</sequence>
<evidence type="ECO:0000313" key="2">
    <source>
        <dbReference type="Proteomes" id="UP000257109"/>
    </source>
</evidence>
<dbReference type="Proteomes" id="UP000257109">
    <property type="component" value="Unassembled WGS sequence"/>
</dbReference>
<comment type="caution">
    <text evidence="1">The sequence shown here is derived from an EMBL/GenBank/DDBJ whole genome shotgun (WGS) entry which is preliminary data.</text>
</comment>
<proteinExistence type="predicted"/>
<organism evidence="1 2">
    <name type="scientific">Mucuna pruriens</name>
    <name type="common">Velvet bean</name>
    <name type="synonym">Dolichos pruriens</name>
    <dbReference type="NCBI Taxonomy" id="157652"/>
    <lineage>
        <taxon>Eukaryota</taxon>
        <taxon>Viridiplantae</taxon>
        <taxon>Streptophyta</taxon>
        <taxon>Embryophyta</taxon>
        <taxon>Tracheophyta</taxon>
        <taxon>Spermatophyta</taxon>
        <taxon>Magnoliopsida</taxon>
        <taxon>eudicotyledons</taxon>
        <taxon>Gunneridae</taxon>
        <taxon>Pentapetalae</taxon>
        <taxon>rosids</taxon>
        <taxon>fabids</taxon>
        <taxon>Fabales</taxon>
        <taxon>Fabaceae</taxon>
        <taxon>Papilionoideae</taxon>
        <taxon>50 kb inversion clade</taxon>
        <taxon>NPAAA clade</taxon>
        <taxon>indigoferoid/millettioid clade</taxon>
        <taxon>Phaseoleae</taxon>
        <taxon>Mucuna</taxon>
    </lineage>
</organism>
<feature type="non-terminal residue" evidence="1">
    <location>
        <position position="1"/>
    </location>
</feature>
<dbReference type="AlphaFoldDB" id="A0A371G7E2"/>
<accession>A0A371G7E2</accession>
<keyword evidence="2" id="KW-1185">Reference proteome</keyword>
<evidence type="ECO:0000313" key="1">
    <source>
        <dbReference type="EMBL" id="RDX86431.1"/>
    </source>
</evidence>